<name>A0ABS5GKV2_9BRAD</name>
<comment type="caution">
    <text evidence="1">The sequence shown here is derived from an EMBL/GenBank/DDBJ whole genome shotgun (WGS) entry which is preliminary data.</text>
</comment>
<dbReference type="Proteomes" id="UP001314635">
    <property type="component" value="Unassembled WGS sequence"/>
</dbReference>
<reference evidence="2" key="1">
    <citation type="journal article" date="2021" name="ISME J.">
        <title>Evolutionary origin and ecological implication of a unique nif island in free-living Bradyrhizobium lineages.</title>
        <authorList>
            <person name="Tao J."/>
        </authorList>
    </citation>
    <scope>NUCLEOTIDE SEQUENCE [LARGE SCALE GENOMIC DNA]</scope>
    <source>
        <strain evidence="2">SZCCT0094</strain>
    </source>
</reference>
<dbReference type="RefSeq" id="WP_172243673.1">
    <property type="nucleotide sequence ID" value="NZ_JABFDP010000054.1"/>
</dbReference>
<proteinExistence type="predicted"/>
<evidence type="ECO:0000313" key="1">
    <source>
        <dbReference type="EMBL" id="MBR1141211.1"/>
    </source>
</evidence>
<protein>
    <submittedName>
        <fullName evidence="1">Uncharacterized protein</fullName>
    </submittedName>
</protein>
<gene>
    <name evidence="1" type="ORF">JQ619_36245</name>
</gene>
<accession>A0ABS5GKV2</accession>
<sequence length="137" mass="15812">MPAMTDRPASWRMPNRKQMEEVARQLGRNAPLVRGLAPNDRQPDEYWQVLLEAANAAERHLSPKGSLRQRRLGEITEHVLRVECRRCGRTVEIQKADAVRLYGSEAPWRDVGQRLLDDTCTQRTGRYEEDGCWPSLD</sequence>
<organism evidence="1 2">
    <name type="scientific">Bradyrhizobium denitrificans</name>
    <dbReference type="NCBI Taxonomy" id="2734912"/>
    <lineage>
        <taxon>Bacteria</taxon>
        <taxon>Pseudomonadati</taxon>
        <taxon>Pseudomonadota</taxon>
        <taxon>Alphaproteobacteria</taxon>
        <taxon>Hyphomicrobiales</taxon>
        <taxon>Nitrobacteraceae</taxon>
        <taxon>Bradyrhizobium</taxon>
    </lineage>
</organism>
<keyword evidence="2" id="KW-1185">Reference proteome</keyword>
<evidence type="ECO:0000313" key="2">
    <source>
        <dbReference type="Proteomes" id="UP001314635"/>
    </source>
</evidence>
<dbReference type="EMBL" id="JAFCLK010000058">
    <property type="protein sequence ID" value="MBR1141211.1"/>
    <property type="molecule type" value="Genomic_DNA"/>
</dbReference>